<dbReference type="InterPro" id="IPR045191">
    <property type="entry name" value="MBR1/2-like"/>
</dbReference>
<feature type="domain" description="RING-type" evidence="10">
    <location>
        <begin position="406"/>
        <end position="447"/>
    </location>
</feature>
<keyword evidence="12" id="KW-1185">Reference proteome</keyword>
<protein>
    <recommendedName>
        <fullName evidence="2">RING-type E3 ubiquitin transferase</fullName>
        <ecNumber evidence="2">2.3.2.27</ecNumber>
    </recommendedName>
</protein>
<sequence length="457" mass="50827">MKSPFHFKDSNSSAASYLRSSTSNLRKSKLEWKNEVSEADVAESSTRQNERGKDLMHDNGFVGREDENEGLHGLGKSMPILERFPTSPTEPSSSSCVSSGSRFGKQNNRRFGSAIHDTASSFLRRSSSPRTGTQALKTIPTGISDRPQRYGLRNLGCASISDVLPSGNSSSNGRNSRGVSVRRKFQAGEGSSSAMLSLPGHPKPNEASSMTRNHSGRDFPVSVRTRRGSSTENTRMLFCIDSCPDAVLSIHEAVQESSQRSFSDELPSVPVVGRPDSDNQTLQNRLNSRSEDRDDFRRFNIEGIAQVLLALERIEQDEELSYEQLLVLEANLFLGGLNFYDQHRDMRLDIDNMSYEELLALEEKMGTVSTALSEEALSKCLKRSIYRPSLSSSGFSCHGDDDDVKCIICQEDYVVGEEVGRLQCDHRFHVDCIREWLRLKNWCPICKTAAASSQSEL</sequence>
<accession>A0A835UZL0</accession>
<feature type="region of interest" description="Disordered" evidence="9">
    <location>
        <begin position="162"/>
        <end position="181"/>
    </location>
</feature>
<dbReference type="PROSITE" id="PS50089">
    <property type="entry name" value="ZF_RING_2"/>
    <property type="match status" value="1"/>
</dbReference>
<evidence type="ECO:0000313" key="11">
    <source>
        <dbReference type="EMBL" id="KAG0479917.1"/>
    </source>
</evidence>
<evidence type="ECO:0000313" key="12">
    <source>
        <dbReference type="Proteomes" id="UP000636800"/>
    </source>
</evidence>
<keyword evidence="6" id="KW-0833">Ubl conjugation pathway</keyword>
<dbReference type="Proteomes" id="UP000636800">
    <property type="component" value="Chromosome 5"/>
</dbReference>
<comment type="caution">
    <text evidence="11">The sequence shown here is derived from an EMBL/GenBank/DDBJ whole genome shotgun (WGS) entry which is preliminary data.</text>
</comment>
<feature type="region of interest" description="Disordered" evidence="9">
    <location>
        <begin position="259"/>
        <end position="289"/>
    </location>
</feature>
<evidence type="ECO:0000256" key="2">
    <source>
        <dbReference type="ARBA" id="ARBA00012483"/>
    </source>
</evidence>
<dbReference type="AlphaFoldDB" id="A0A835UZL0"/>
<evidence type="ECO:0000256" key="1">
    <source>
        <dbReference type="ARBA" id="ARBA00000900"/>
    </source>
</evidence>
<dbReference type="SMART" id="SM00184">
    <property type="entry name" value="RING"/>
    <property type="match status" value="1"/>
</dbReference>
<dbReference type="EC" id="2.3.2.27" evidence="2"/>
<proteinExistence type="predicted"/>
<feature type="compositionally biased region" description="Polar residues" evidence="9">
    <location>
        <begin position="124"/>
        <end position="136"/>
    </location>
</feature>
<feature type="compositionally biased region" description="Low complexity" evidence="9">
    <location>
        <begin position="10"/>
        <end position="24"/>
    </location>
</feature>
<dbReference type="PANTHER" id="PTHR22937:SF136">
    <property type="entry name" value="RING-TYPE E3 UBIQUITIN TRANSFERASE"/>
    <property type="match status" value="1"/>
</dbReference>
<dbReference type="GO" id="GO:0061630">
    <property type="term" value="F:ubiquitin protein ligase activity"/>
    <property type="evidence" value="ECO:0007669"/>
    <property type="project" value="UniProtKB-EC"/>
</dbReference>
<dbReference type="InterPro" id="IPR001841">
    <property type="entry name" value="Znf_RING"/>
</dbReference>
<gene>
    <name evidence="11" type="ORF">HPP92_010775</name>
</gene>
<dbReference type="FunFam" id="3.30.40.10:FF:000504">
    <property type="entry name" value="E3 ubiquitin-protein ligase arkadia"/>
    <property type="match status" value="1"/>
</dbReference>
<comment type="catalytic activity">
    <reaction evidence="1">
        <text>S-ubiquitinyl-[E2 ubiquitin-conjugating enzyme]-L-cysteine + [acceptor protein]-L-lysine = [E2 ubiquitin-conjugating enzyme]-L-cysteine + N(6)-ubiquitinyl-[acceptor protein]-L-lysine.</text>
        <dbReference type="EC" id="2.3.2.27"/>
    </reaction>
</comment>
<dbReference type="PANTHER" id="PTHR22937">
    <property type="entry name" value="E3 UBIQUITIN-PROTEIN LIGASE RNF165"/>
    <property type="match status" value="1"/>
</dbReference>
<feature type="region of interest" description="Disordered" evidence="9">
    <location>
        <begin position="1"/>
        <end position="108"/>
    </location>
</feature>
<dbReference type="GO" id="GO:0008270">
    <property type="term" value="F:zinc ion binding"/>
    <property type="evidence" value="ECO:0007669"/>
    <property type="project" value="UniProtKB-KW"/>
</dbReference>
<evidence type="ECO:0000256" key="4">
    <source>
        <dbReference type="ARBA" id="ARBA00022723"/>
    </source>
</evidence>
<keyword evidence="4" id="KW-0479">Metal-binding</keyword>
<evidence type="ECO:0000256" key="7">
    <source>
        <dbReference type="ARBA" id="ARBA00022833"/>
    </source>
</evidence>
<feature type="compositionally biased region" description="Basic and acidic residues" evidence="9">
    <location>
        <begin position="48"/>
        <end position="57"/>
    </location>
</feature>
<feature type="region of interest" description="Disordered" evidence="9">
    <location>
        <begin position="124"/>
        <end position="148"/>
    </location>
</feature>
<dbReference type="OrthoDB" id="651601at2759"/>
<evidence type="ECO:0000256" key="9">
    <source>
        <dbReference type="SAM" id="MobiDB-lite"/>
    </source>
</evidence>
<feature type="compositionally biased region" description="Low complexity" evidence="9">
    <location>
        <begin position="166"/>
        <end position="179"/>
    </location>
</feature>
<feature type="compositionally biased region" description="Low complexity" evidence="9">
    <location>
        <begin position="85"/>
        <end position="101"/>
    </location>
</feature>
<evidence type="ECO:0000259" key="10">
    <source>
        <dbReference type="PROSITE" id="PS50089"/>
    </source>
</evidence>
<keyword evidence="7" id="KW-0862">Zinc</keyword>
<keyword evidence="3" id="KW-0808">Transferase</keyword>
<dbReference type="Gene3D" id="3.30.40.10">
    <property type="entry name" value="Zinc/RING finger domain, C3HC4 (zinc finger)"/>
    <property type="match status" value="1"/>
</dbReference>
<evidence type="ECO:0000256" key="8">
    <source>
        <dbReference type="PROSITE-ProRule" id="PRU00175"/>
    </source>
</evidence>
<dbReference type="EMBL" id="JADCNL010000005">
    <property type="protein sequence ID" value="KAG0479917.1"/>
    <property type="molecule type" value="Genomic_DNA"/>
</dbReference>
<dbReference type="SUPFAM" id="SSF57850">
    <property type="entry name" value="RING/U-box"/>
    <property type="match status" value="1"/>
</dbReference>
<feature type="region of interest" description="Disordered" evidence="9">
    <location>
        <begin position="187"/>
        <end position="228"/>
    </location>
</feature>
<name>A0A835UZL0_VANPL</name>
<keyword evidence="5 8" id="KW-0863">Zinc-finger</keyword>
<dbReference type="Pfam" id="PF13639">
    <property type="entry name" value="zf-RING_2"/>
    <property type="match status" value="1"/>
</dbReference>
<evidence type="ECO:0000256" key="6">
    <source>
        <dbReference type="ARBA" id="ARBA00022786"/>
    </source>
</evidence>
<organism evidence="11 12">
    <name type="scientific">Vanilla planifolia</name>
    <name type="common">Vanilla</name>
    <dbReference type="NCBI Taxonomy" id="51239"/>
    <lineage>
        <taxon>Eukaryota</taxon>
        <taxon>Viridiplantae</taxon>
        <taxon>Streptophyta</taxon>
        <taxon>Embryophyta</taxon>
        <taxon>Tracheophyta</taxon>
        <taxon>Spermatophyta</taxon>
        <taxon>Magnoliopsida</taxon>
        <taxon>Liliopsida</taxon>
        <taxon>Asparagales</taxon>
        <taxon>Orchidaceae</taxon>
        <taxon>Vanilloideae</taxon>
        <taxon>Vanilleae</taxon>
        <taxon>Vanilla</taxon>
    </lineage>
</organism>
<feature type="compositionally biased region" description="Polar residues" evidence="9">
    <location>
        <begin position="278"/>
        <end position="287"/>
    </location>
</feature>
<evidence type="ECO:0000256" key="5">
    <source>
        <dbReference type="ARBA" id="ARBA00022771"/>
    </source>
</evidence>
<reference evidence="11 12" key="1">
    <citation type="journal article" date="2020" name="Nat. Food">
        <title>A phased Vanilla planifolia genome enables genetic improvement of flavour and production.</title>
        <authorList>
            <person name="Hasing T."/>
            <person name="Tang H."/>
            <person name="Brym M."/>
            <person name="Khazi F."/>
            <person name="Huang T."/>
            <person name="Chambers A.H."/>
        </authorList>
    </citation>
    <scope>NUCLEOTIDE SEQUENCE [LARGE SCALE GENOMIC DNA]</scope>
    <source>
        <tissue evidence="11">Leaf</tissue>
    </source>
</reference>
<dbReference type="InterPro" id="IPR013083">
    <property type="entry name" value="Znf_RING/FYVE/PHD"/>
</dbReference>
<evidence type="ECO:0000256" key="3">
    <source>
        <dbReference type="ARBA" id="ARBA00022679"/>
    </source>
</evidence>